<dbReference type="AlphaFoldDB" id="H2Y1T6"/>
<feature type="transmembrane region" description="Helical" evidence="7">
    <location>
        <begin position="341"/>
        <end position="365"/>
    </location>
</feature>
<evidence type="ECO:0000313" key="9">
    <source>
        <dbReference type="Proteomes" id="UP000008144"/>
    </source>
</evidence>
<dbReference type="PANTHER" id="PTHR19444:SF13">
    <property type="entry name" value="PROTEIN UNC-93 HOMOLOG A"/>
    <property type="match status" value="1"/>
</dbReference>
<dbReference type="GeneTree" id="ENSGT00530000063359"/>
<sequence>MVNSKRKDLIRDMLIYYFGLFLVCSAHYSLLHLQSSLNVQDGLGVASVTANYAAVLFGGIFLSSNFLFFLDMKTGMVVTDATYLFFVAANFYPEFYTLVPASIIAGFGKILFWVSAGAFNVYFAKSLATTGSKDLNNYVSNVTACNICTFQLSTIAGNLISFGVFSSAGETASNVSANGTDSGLVLADVCGANDCQDPNITSQLLSQYKPANETILYIVLSVFVALNGIGLLLHLIFAPLSTKRYTAPPNMKLKEEINHNYVDDDEDIKQKQHEVETTEDLDSDAHDDKNKFTFKSAWLELKGSIRQYGSLVQLLLIPVFFQVGFFNGFSSSEITRAYASCVFGVSQVGISMAITATFATVSSLISGKVCSRFGR</sequence>
<feature type="transmembrane region" description="Helical" evidence="7">
    <location>
        <begin position="308"/>
        <end position="329"/>
    </location>
</feature>
<dbReference type="OMA" id="NETILYI"/>
<feature type="transmembrane region" description="Helical" evidence="7">
    <location>
        <begin position="43"/>
        <end position="62"/>
    </location>
</feature>
<dbReference type="InParanoid" id="H2Y1T6"/>
<dbReference type="Proteomes" id="UP000008144">
    <property type="component" value="Unassembled WGS sequence"/>
</dbReference>
<name>H2Y1T6_CIOIN</name>
<dbReference type="InterPro" id="IPR036259">
    <property type="entry name" value="MFS_trans_sf"/>
</dbReference>
<reference evidence="8" key="2">
    <citation type="submission" date="2025-08" db="UniProtKB">
        <authorList>
            <consortium name="Ensembl"/>
        </authorList>
    </citation>
    <scope>IDENTIFICATION</scope>
</reference>
<evidence type="ECO:0000256" key="4">
    <source>
        <dbReference type="ARBA" id="ARBA00022989"/>
    </source>
</evidence>
<evidence type="ECO:0000256" key="7">
    <source>
        <dbReference type="SAM" id="Phobius"/>
    </source>
</evidence>
<dbReference type="Pfam" id="PF05978">
    <property type="entry name" value="UNC-93"/>
    <property type="match status" value="1"/>
</dbReference>
<feature type="transmembrane region" description="Helical" evidence="7">
    <location>
        <begin position="98"/>
        <end position="123"/>
    </location>
</feature>
<protein>
    <recommendedName>
        <fullName evidence="6">Protein unc-93 homolog A</fullName>
    </recommendedName>
</protein>
<organism evidence="8 9">
    <name type="scientific">Ciona intestinalis</name>
    <name type="common">Transparent sea squirt</name>
    <name type="synonym">Ascidia intestinalis</name>
    <dbReference type="NCBI Taxonomy" id="7719"/>
    <lineage>
        <taxon>Eukaryota</taxon>
        <taxon>Metazoa</taxon>
        <taxon>Chordata</taxon>
        <taxon>Tunicata</taxon>
        <taxon>Ascidiacea</taxon>
        <taxon>Phlebobranchia</taxon>
        <taxon>Cionidae</taxon>
        <taxon>Ciona</taxon>
    </lineage>
</organism>
<keyword evidence="4 7" id="KW-1133">Transmembrane helix</keyword>
<proteinExistence type="inferred from homology"/>
<evidence type="ECO:0000256" key="3">
    <source>
        <dbReference type="ARBA" id="ARBA00022692"/>
    </source>
</evidence>
<dbReference type="InterPro" id="IPR051951">
    <property type="entry name" value="UNC-93_regulatory"/>
</dbReference>
<reference evidence="8" key="3">
    <citation type="submission" date="2025-09" db="UniProtKB">
        <authorList>
            <consortium name="Ensembl"/>
        </authorList>
    </citation>
    <scope>IDENTIFICATION</scope>
</reference>
<keyword evidence="3 7" id="KW-0812">Transmembrane</keyword>
<dbReference type="InterPro" id="IPR010291">
    <property type="entry name" value="Ion_channel_UNC-93"/>
</dbReference>
<dbReference type="HOGENOM" id="CLU_737600_0_0_1"/>
<evidence type="ECO:0000256" key="1">
    <source>
        <dbReference type="ARBA" id="ARBA00004141"/>
    </source>
</evidence>
<comment type="similarity">
    <text evidence="2">Belongs to the unc-93 family.</text>
</comment>
<accession>H2Y1T6</accession>
<keyword evidence="5 7" id="KW-0472">Membrane</keyword>
<feature type="transmembrane region" description="Helical" evidence="7">
    <location>
        <begin position="14"/>
        <end position="31"/>
    </location>
</feature>
<keyword evidence="9" id="KW-1185">Reference proteome</keyword>
<feature type="transmembrane region" description="Helical" evidence="7">
    <location>
        <begin position="215"/>
        <end position="237"/>
    </location>
</feature>
<dbReference type="GO" id="GO:0016020">
    <property type="term" value="C:membrane"/>
    <property type="evidence" value="ECO:0007669"/>
    <property type="project" value="UniProtKB-SubCell"/>
</dbReference>
<comment type="subcellular location">
    <subcellularLocation>
        <location evidence="1">Membrane</location>
        <topology evidence="1">Multi-pass membrane protein</topology>
    </subcellularLocation>
</comment>
<evidence type="ECO:0000313" key="8">
    <source>
        <dbReference type="Ensembl" id="ENSCINP00000035870.1"/>
    </source>
</evidence>
<dbReference type="PANTHER" id="PTHR19444">
    <property type="entry name" value="UNC-93 RELATED"/>
    <property type="match status" value="1"/>
</dbReference>
<dbReference type="Ensembl" id="ENSCINT00000031808.1">
    <property type="protein sequence ID" value="ENSCINP00000035870.1"/>
    <property type="gene ID" value="ENSCING00000024152.1"/>
</dbReference>
<evidence type="ECO:0000256" key="5">
    <source>
        <dbReference type="ARBA" id="ARBA00023136"/>
    </source>
</evidence>
<dbReference type="SUPFAM" id="SSF103473">
    <property type="entry name" value="MFS general substrate transporter"/>
    <property type="match status" value="1"/>
</dbReference>
<evidence type="ECO:0000256" key="6">
    <source>
        <dbReference type="ARBA" id="ARBA00040854"/>
    </source>
</evidence>
<reference evidence="9" key="1">
    <citation type="journal article" date="2002" name="Science">
        <title>The draft genome of Ciona intestinalis: insights into chordate and vertebrate origins.</title>
        <authorList>
            <person name="Dehal P."/>
            <person name="Satou Y."/>
            <person name="Campbell R.K."/>
            <person name="Chapman J."/>
            <person name="Degnan B."/>
            <person name="De Tomaso A."/>
            <person name="Davidson B."/>
            <person name="Di Gregorio A."/>
            <person name="Gelpke M."/>
            <person name="Goodstein D.M."/>
            <person name="Harafuji N."/>
            <person name="Hastings K.E."/>
            <person name="Ho I."/>
            <person name="Hotta K."/>
            <person name="Huang W."/>
            <person name="Kawashima T."/>
            <person name="Lemaire P."/>
            <person name="Martinez D."/>
            <person name="Meinertzhagen I.A."/>
            <person name="Necula S."/>
            <person name="Nonaka M."/>
            <person name="Putnam N."/>
            <person name="Rash S."/>
            <person name="Saiga H."/>
            <person name="Satake M."/>
            <person name="Terry A."/>
            <person name="Yamada L."/>
            <person name="Wang H.G."/>
            <person name="Awazu S."/>
            <person name="Azumi K."/>
            <person name="Boore J."/>
            <person name="Branno M."/>
            <person name="Chin-Bow S."/>
            <person name="DeSantis R."/>
            <person name="Doyle S."/>
            <person name="Francino P."/>
            <person name="Keys D.N."/>
            <person name="Haga S."/>
            <person name="Hayashi H."/>
            <person name="Hino K."/>
            <person name="Imai K.S."/>
            <person name="Inaba K."/>
            <person name="Kano S."/>
            <person name="Kobayashi K."/>
            <person name="Kobayashi M."/>
            <person name="Lee B.I."/>
            <person name="Makabe K.W."/>
            <person name="Manohar C."/>
            <person name="Matassi G."/>
            <person name="Medina M."/>
            <person name="Mochizuki Y."/>
            <person name="Mount S."/>
            <person name="Morishita T."/>
            <person name="Miura S."/>
            <person name="Nakayama A."/>
            <person name="Nishizaka S."/>
            <person name="Nomoto H."/>
            <person name="Ohta F."/>
            <person name="Oishi K."/>
            <person name="Rigoutsos I."/>
            <person name="Sano M."/>
            <person name="Sasaki A."/>
            <person name="Sasakura Y."/>
            <person name="Shoguchi E."/>
            <person name="Shin-i T."/>
            <person name="Spagnuolo A."/>
            <person name="Stainier D."/>
            <person name="Suzuki M.M."/>
            <person name="Tassy O."/>
            <person name="Takatori N."/>
            <person name="Tokuoka M."/>
            <person name="Yagi K."/>
            <person name="Yoshizaki F."/>
            <person name="Wada S."/>
            <person name="Zhang C."/>
            <person name="Hyatt P.D."/>
            <person name="Larimer F."/>
            <person name="Detter C."/>
            <person name="Doggett N."/>
            <person name="Glavina T."/>
            <person name="Hawkins T."/>
            <person name="Richardson P."/>
            <person name="Lucas S."/>
            <person name="Kohara Y."/>
            <person name="Levine M."/>
            <person name="Satoh N."/>
            <person name="Rokhsar D.S."/>
        </authorList>
    </citation>
    <scope>NUCLEOTIDE SEQUENCE [LARGE SCALE GENOMIC DNA]</scope>
</reference>
<evidence type="ECO:0000256" key="2">
    <source>
        <dbReference type="ARBA" id="ARBA00009172"/>
    </source>
</evidence>